<organism evidence="3 4">
    <name type="scientific">Kitasatospora xanthocidica</name>
    <dbReference type="NCBI Taxonomy" id="83382"/>
    <lineage>
        <taxon>Bacteria</taxon>
        <taxon>Bacillati</taxon>
        <taxon>Actinomycetota</taxon>
        <taxon>Actinomycetes</taxon>
        <taxon>Kitasatosporales</taxon>
        <taxon>Streptomycetaceae</taxon>
        <taxon>Kitasatospora</taxon>
    </lineage>
</organism>
<dbReference type="SUPFAM" id="SSF75304">
    <property type="entry name" value="Amidase signature (AS) enzymes"/>
    <property type="match status" value="1"/>
</dbReference>
<evidence type="ECO:0000256" key="1">
    <source>
        <dbReference type="ARBA" id="ARBA00009199"/>
    </source>
</evidence>
<dbReference type="Gene3D" id="3.90.1300.10">
    <property type="entry name" value="Amidase signature (AS) domain"/>
    <property type="match status" value="1"/>
</dbReference>
<dbReference type="Pfam" id="PF01425">
    <property type="entry name" value="Amidase"/>
    <property type="match status" value="1"/>
</dbReference>
<evidence type="ECO:0000313" key="3">
    <source>
        <dbReference type="EMBL" id="RGD62732.1"/>
    </source>
</evidence>
<dbReference type="AlphaFoldDB" id="A0A373A4W7"/>
<dbReference type="InterPro" id="IPR000120">
    <property type="entry name" value="Amidase"/>
</dbReference>
<evidence type="ECO:0000313" key="4">
    <source>
        <dbReference type="Proteomes" id="UP000263377"/>
    </source>
</evidence>
<comment type="similarity">
    <text evidence="1">Belongs to the amidase family.</text>
</comment>
<reference evidence="3 4" key="1">
    <citation type="submission" date="2018-08" db="EMBL/GenBank/DDBJ databases">
        <title>Diversity &amp; Physiological Properties of Lignin-Decomposing Actinobacteria from Soil.</title>
        <authorList>
            <person name="Roh S.G."/>
            <person name="Kim S.B."/>
        </authorList>
    </citation>
    <scope>NUCLEOTIDE SEQUENCE [LARGE SCALE GENOMIC DNA]</scope>
    <source>
        <strain evidence="3 4">MMS17-GH009</strain>
    </source>
</reference>
<keyword evidence="4" id="KW-1185">Reference proteome</keyword>
<protein>
    <submittedName>
        <fullName evidence="3">Amidase</fullName>
    </submittedName>
</protein>
<dbReference type="PANTHER" id="PTHR11895:SF7">
    <property type="entry name" value="GLUTAMYL-TRNA(GLN) AMIDOTRANSFERASE SUBUNIT A, MITOCHONDRIAL"/>
    <property type="match status" value="1"/>
</dbReference>
<dbReference type="Proteomes" id="UP000263377">
    <property type="component" value="Unassembled WGS sequence"/>
</dbReference>
<name>A0A373A4W7_9ACTN</name>
<accession>A0A373A4W7</accession>
<feature type="domain" description="Amidase" evidence="2">
    <location>
        <begin position="23"/>
        <end position="448"/>
    </location>
</feature>
<dbReference type="InterPro" id="IPR023631">
    <property type="entry name" value="Amidase_dom"/>
</dbReference>
<sequence>MTLAEQAAAIRGRTVSPTELADHHLRRIEELDGVLGAYRTVDAPGARRAARAAEARLAAAGDGPGTGGGAGLPPLLGVPLSVKDTWPVGGLPFTAGSAAFDDRTASQDAAVVGALRAAGGVLLGTTTAAEFGCSAYTETVHATARSPYDPGRGAGGSSGGAAASVSAGLAAGALGSDGGGSVRIPAAACGVVGLKPSRGRVTTAPGTDAFGLATAGPLARTVLDAALLLDVMAGSVPGDGSTLPASPTGHFRACVEREPGPLRIGVLPRTDGWHPEAALASRRTADLLADLGHRVEEAPPFDPAEYVPDFTVLWSVLAAAVPVPPEREDRLLPLTRWLRARGNEHSAVRLAPAMASLTATARTICHRYDRFDAVLSPTTDQPPLPVGSLADPDDPERTYARMLAVTPRTPVANLTGRPSISLPLHWTPDGLPIGVMLTARLHQEGLLLSLGAQLERARPWHHHAARQAAVLERATGQNTARPERGTR</sequence>
<comment type="caution">
    <text evidence="3">The sequence shown here is derived from an EMBL/GenBank/DDBJ whole genome shotgun (WGS) entry which is preliminary data.</text>
</comment>
<dbReference type="EMBL" id="QVIG01000001">
    <property type="protein sequence ID" value="RGD62732.1"/>
    <property type="molecule type" value="Genomic_DNA"/>
</dbReference>
<dbReference type="InterPro" id="IPR020556">
    <property type="entry name" value="Amidase_CS"/>
</dbReference>
<evidence type="ECO:0000259" key="2">
    <source>
        <dbReference type="Pfam" id="PF01425"/>
    </source>
</evidence>
<dbReference type="InterPro" id="IPR036928">
    <property type="entry name" value="AS_sf"/>
</dbReference>
<dbReference type="GO" id="GO:0003824">
    <property type="term" value="F:catalytic activity"/>
    <property type="evidence" value="ECO:0007669"/>
    <property type="project" value="InterPro"/>
</dbReference>
<gene>
    <name evidence="3" type="ORF">DR950_08220</name>
</gene>
<dbReference type="PROSITE" id="PS00571">
    <property type="entry name" value="AMIDASES"/>
    <property type="match status" value="1"/>
</dbReference>
<proteinExistence type="inferred from homology"/>
<dbReference type="PANTHER" id="PTHR11895">
    <property type="entry name" value="TRANSAMIDASE"/>
    <property type="match status" value="1"/>
</dbReference>